<evidence type="ECO:0000256" key="3">
    <source>
        <dbReference type="ARBA" id="ARBA00022729"/>
    </source>
</evidence>
<dbReference type="SUPFAM" id="SSF57302">
    <property type="entry name" value="Snake toxin-like"/>
    <property type="match status" value="1"/>
</dbReference>
<organism evidence="4 5">
    <name type="scientific">Peromyscus maniculatus bairdii</name>
    <name type="common">Prairie deer mouse</name>
    <dbReference type="NCBI Taxonomy" id="230844"/>
    <lineage>
        <taxon>Eukaryota</taxon>
        <taxon>Metazoa</taxon>
        <taxon>Chordata</taxon>
        <taxon>Craniata</taxon>
        <taxon>Vertebrata</taxon>
        <taxon>Euteleostomi</taxon>
        <taxon>Mammalia</taxon>
        <taxon>Eutheria</taxon>
        <taxon>Euarchontoglires</taxon>
        <taxon>Glires</taxon>
        <taxon>Rodentia</taxon>
        <taxon>Myomorpha</taxon>
        <taxon>Muroidea</taxon>
        <taxon>Cricetidae</taxon>
        <taxon>Neotominae</taxon>
        <taxon>Peromyscus</taxon>
    </lineage>
</organism>
<dbReference type="GeneTree" id="ENSGT00730000111648"/>
<keyword evidence="3" id="KW-0732">Signal</keyword>
<reference evidence="4 5" key="1">
    <citation type="submission" date="2018-10" db="EMBL/GenBank/DDBJ databases">
        <title>Improved assembly of the deer mouse Peromyscus maniculatus genome.</title>
        <authorList>
            <person name="Lassance J.-M."/>
            <person name="Hoekstra H.E."/>
        </authorList>
    </citation>
    <scope>NUCLEOTIDE SEQUENCE [LARGE SCALE GENOMIC DNA]</scope>
</reference>
<gene>
    <name evidence="4" type="primary">LOC102926422</name>
</gene>
<evidence type="ECO:0000256" key="1">
    <source>
        <dbReference type="ARBA" id="ARBA00004613"/>
    </source>
</evidence>
<evidence type="ECO:0000313" key="5">
    <source>
        <dbReference type="Proteomes" id="UP000694547"/>
    </source>
</evidence>
<name>A0A8C8U474_PERMB</name>
<evidence type="ECO:0000313" key="4">
    <source>
        <dbReference type="Ensembl" id="ENSPEMP00000025335.2"/>
    </source>
</evidence>
<reference evidence="4" key="2">
    <citation type="submission" date="2025-08" db="UniProtKB">
        <authorList>
            <consortium name="Ensembl"/>
        </authorList>
    </citation>
    <scope>IDENTIFICATION</scope>
</reference>
<dbReference type="PANTHER" id="PTHR20914:SF16">
    <property type="entry name" value="RIKEN CDNA 1810065E05 GENE"/>
    <property type="match status" value="1"/>
</dbReference>
<dbReference type="GO" id="GO:0005576">
    <property type="term" value="C:extracellular region"/>
    <property type="evidence" value="ECO:0007669"/>
    <property type="project" value="UniProtKB-SubCell"/>
</dbReference>
<evidence type="ECO:0000256" key="2">
    <source>
        <dbReference type="ARBA" id="ARBA00022525"/>
    </source>
</evidence>
<dbReference type="Ensembl" id="ENSPEMT00000029721.2">
    <property type="protein sequence ID" value="ENSPEMP00000025335.2"/>
    <property type="gene ID" value="ENSPEMG00000021797.2"/>
</dbReference>
<protein>
    <submittedName>
        <fullName evidence="4">RIKEN cDNA 1810065E05 gene</fullName>
    </submittedName>
</protein>
<dbReference type="Proteomes" id="UP000694547">
    <property type="component" value="Chromosome 8"/>
</dbReference>
<dbReference type="InterPro" id="IPR050918">
    <property type="entry name" value="CNF-like_PLA2_Inhibitor"/>
</dbReference>
<keyword evidence="5" id="KW-1185">Reference proteome</keyword>
<dbReference type="PANTHER" id="PTHR20914">
    <property type="entry name" value="LY6/PLAUR DOMAIN-CONTAINING PROTEIN 8"/>
    <property type="match status" value="1"/>
</dbReference>
<dbReference type="AlphaFoldDB" id="A0A8C8U474"/>
<reference evidence="4" key="3">
    <citation type="submission" date="2025-09" db="UniProtKB">
        <authorList>
            <consortium name="Ensembl"/>
        </authorList>
    </citation>
    <scope>IDENTIFICATION</scope>
</reference>
<sequence length="221" mass="23481">LLAESYQCTESSCVNESCSPATNVCTATKGCFNQIQKFDTPSTGTDLVWKQKGCSSDTCSALTFSATLGDQRRFIYENKCCTTDKCNQEDITLSPPPAEANGVHCLSYYTELGMQNIPTLLSCTGNETKCGLVIGTAVGNSNLFPLVMAGMGCATESACNLTVTVFNNTNIHTFCSDEFVVSPNKPSVPDSTGSAGSMGFRPTAISTVPILITLLLLKVLF</sequence>
<dbReference type="GO" id="GO:0009617">
    <property type="term" value="P:response to bacterium"/>
    <property type="evidence" value="ECO:0007669"/>
    <property type="project" value="Ensembl"/>
</dbReference>
<comment type="subcellular location">
    <subcellularLocation>
        <location evidence="1">Secreted</location>
    </subcellularLocation>
</comment>
<keyword evidence="2" id="KW-0964">Secreted</keyword>
<dbReference type="InterPro" id="IPR045860">
    <property type="entry name" value="Snake_toxin-like_sf"/>
</dbReference>
<accession>A0A8C8U474</accession>
<proteinExistence type="predicted"/>